<sequence length="317" mass="35934">MTKLLAVLFITLMPFSACKAQALAIDALLTPDIGGIKQFVEIKTDDSKKPVLLFLSGGPGSSMMKNADAFTAILKNRFTLVQWDQRDAGKTLKLNPSPSQPSVAQMKQDTHQVITFLQKELKQEKIYLLGSSWGNVLGFHIVERHPELLHAYFAVNPVISQLASEKELLANLKTHFRDDATASKELAQVQIPFQRDEDLFYLRKWLFHKEGKAFATSDGFKTGFLQWSKAWSPVWNEVMHIDLPKTLKKVDCPVYFFVGKNDIQTSTRITQDYFEQLQAPRKGLFVFEQSGHQIHQDEPEKFQRSIIGTLPAPIAAR</sequence>
<dbReference type="AlphaFoldDB" id="A0A5C4NYB1"/>
<dbReference type="InterPro" id="IPR029058">
    <property type="entry name" value="AB_hydrolase_fold"/>
</dbReference>
<dbReference type="RefSeq" id="WP_139089947.1">
    <property type="nucleotide sequence ID" value="NZ_VDGE01000001.1"/>
</dbReference>
<dbReference type="InterPro" id="IPR002410">
    <property type="entry name" value="Peptidase_S33"/>
</dbReference>
<proteinExistence type="inferred from homology"/>
<keyword evidence="2 5" id="KW-0378">Hydrolase</keyword>
<dbReference type="SUPFAM" id="SSF53474">
    <property type="entry name" value="alpha/beta-Hydrolases"/>
    <property type="match status" value="1"/>
</dbReference>
<dbReference type="Pfam" id="PF00561">
    <property type="entry name" value="Abhydrolase_1"/>
    <property type="match status" value="1"/>
</dbReference>
<protein>
    <submittedName>
        <fullName evidence="5">Alpha/beta hydrolase</fullName>
    </submittedName>
</protein>
<evidence type="ECO:0000313" key="6">
    <source>
        <dbReference type="Proteomes" id="UP000305681"/>
    </source>
</evidence>
<dbReference type="Gene3D" id="3.40.50.1820">
    <property type="entry name" value="alpha/beta hydrolase"/>
    <property type="match status" value="1"/>
</dbReference>
<reference evidence="5 6" key="1">
    <citation type="submission" date="2019-06" db="EMBL/GenBank/DDBJ databases">
        <title>Genome sequence of Janthinobacterium lividum UCD_MED1.</title>
        <authorList>
            <person name="De Leon M.E."/>
            <person name="Jospin G."/>
        </authorList>
    </citation>
    <scope>NUCLEOTIDE SEQUENCE [LARGE SCALE GENOMIC DNA]</scope>
    <source>
        <strain evidence="5 6">UCD_MED1</strain>
    </source>
</reference>
<dbReference type="PANTHER" id="PTHR43798">
    <property type="entry name" value="MONOACYLGLYCEROL LIPASE"/>
    <property type="match status" value="1"/>
</dbReference>
<evidence type="ECO:0000256" key="1">
    <source>
        <dbReference type="ARBA" id="ARBA00010088"/>
    </source>
</evidence>
<dbReference type="GO" id="GO:0008233">
    <property type="term" value="F:peptidase activity"/>
    <property type="evidence" value="ECO:0007669"/>
    <property type="project" value="InterPro"/>
</dbReference>
<dbReference type="Proteomes" id="UP000305681">
    <property type="component" value="Unassembled WGS sequence"/>
</dbReference>
<evidence type="ECO:0000259" key="4">
    <source>
        <dbReference type="Pfam" id="PF00561"/>
    </source>
</evidence>
<feature type="domain" description="AB hydrolase-1" evidence="4">
    <location>
        <begin position="50"/>
        <end position="162"/>
    </location>
</feature>
<accession>A0A5C4NYB1</accession>
<keyword evidence="3" id="KW-0732">Signal</keyword>
<dbReference type="PRINTS" id="PR00793">
    <property type="entry name" value="PROAMNOPTASE"/>
</dbReference>
<feature type="chain" id="PRO_5022861522" evidence="3">
    <location>
        <begin position="20"/>
        <end position="317"/>
    </location>
</feature>
<feature type="signal peptide" evidence="3">
    <location>
        <begin position="1"/>
        <end position="19"/>
    </location>
</feature>
<dbReference type="GO" id="GO:0016020">
    <property type="term" value="C:membrane"/>
    <property type="evidence" value="ECO:0007669"/>
    <property type="project" value="TreeGrafter"/>
</dbReference>
<dbReference type="GO" id="GO:0006508">
    <property type="term" value="P:proteolysis"/>
    <property type="evidence" value="ECO:0007669"/>
    <property type="project" value="InterPro"/>
</dbReference>
<dbReference type="InterPro" id="IPR000073">
    <property type="entry name" value="AB_hydrolase_1"/>
</dbReference>
<gene>
    <name evidence="5" type="ORF">FHI69_07070</name>
</gene>
<comment type="similarity">
    <text evidence="1">Belongs to the peptidase S33 family.</text>
</comment>
<dbReference type="EMBL" id="VDGE01000001">
    <property type="protein sequence ID" value="TNC78990.1"/>
    <property type="molecule type" value="Genomic_DNA"/>
</dbReference>
<comment type="caution">
    <text evidence="5">The sequence shown here is derived from an EMBL/GenBank/DDBJ whole genome shotgun (WGS) entry which is preliminary data.</text>
</comment>
<evidence type="ECO:0000313" key="5">
    <source>
        <dbReference type="EMBL" id="TNC78990.1"/>
    </source>
</evidence>
<evidence type="ECO:0000256" key="3">
    <source>
        <dbReference type="SAM" id="SignalP"/>
    </source>
</evidence>
<evidence type="ECO:0000256" key="2">
    <source>
        <dbReference type="ARBA" id="ARBA00022801"/>
    </source>
</evidence>
<dbReference type="InterPro" id="IPR050266">
    <property type="entry name" value="AB_hydrolase_sf"/>
</dbReference>
<dbReference type="PANTHER" id="PTHR43798:SF33">
    <property type="entry name" value="HYDROLASE, PUTATIVE (AFU_ORTHOLOGUE AFUA_2G14860)-RELATED"/>
    <property type="match status" value="1"/>
</dbReference>
<organism evidence="5 6">
    <name type="scientific">Janthinobacterium lividum</name>
    <dbReference type="NCBI Taxonomy" id="29581"/>
    <lineage>
        <taxon>Bacteria</taxon>
        <taxon>Pseudomonadati</taxon>
        <taxon>Pseudomonadota</taxon>
        <taxon>Betaproteobacteria</taxon>
        <taxon>Burkholderiales</taxon>
        <taxon>Oxalobacteraceae</taxon>
        <taxon>Janthinobacterium</taxon>
    </lineage>
</organism>
<name>A0A5C4NYB1_9BURK</name>